<feature type="binding site" evidence="6">
    <location>
        <position position="540"/>
    </location>
    <ligand>
        <name>Mg(2+)</name>
        <dbReference type="ChEBI" id="CHEBI:18420"/>
    </ligand>
</feature>
<dbReference type="Proteomes" id="UP000219514">
    <property type="component" value="Unassembled WGS sequence"/>
</dbReference>
<comment type="similarity">
    <text evidence="1 6">Belongs to the ATP-dependent AMP-binding enzyme family.</text>
</comment>
<feature type="binding site" evidence="6">
    <location>
        <position position="498"/>
    </location>
    <ligand>
        <name>ATP</name>
        <dbReference type="ChEBI" id="CHEBI:30616"/>
    </ligand>
</feature>
<comment type="cofactor">
    <cofactor evidence="6">
        <name>Mg(2+)</name>
        <dbReference type="ChEBI" id="CHEBI:18420"/>
    </cofactor>
</comment>
<evidence type="ECO:0000256" key="5">
    <source>
        <dbReference type="ARBA" id="ARBA00022990"/>
    </source>
</evidence>
<keyword evidence="11" id="KW-1185">Reference proteome</keyword>
<dbReference type="InterPro" id="IPR000873">
    <property type="entry name" value="AMP-dep_synth/lig_dom"/>
</dbReference>
<feature type="binding site" evidence="6">
    <location>
        <position position="308"/>
    </location>
    <ligand>
        <name>CoA</name>
        <dbReference type="ChEBI" id="CHEBI:57287"/>
    </ligand>
</feature>
<dbReference type="EC" id="6.2.1.1" evidence="6"/>
<evidence type="ECO:0000259" key="8">
    <source>
        <dbReference type="Pfam" id="PF13193"/>
    </source>
</evidence>
<feature type="binding site" evidence="6">
    <location>
        <begin position="384"/>
        <end position="386"/>
    </location>
    <ligand>
        <name>ATP</name>
        <dbReference type="ChEBI" id="CHEBI:30616"/>
    </ligand>
</feature>
<feature type="domain" description="Acetyl-coenzyme A synthetase N-terminal" evidence="9">
    <location>
        <begin position="27"/>
        <end position="79"/>
    </location>
</feature>
<comment type="catalytic activity">
    <reaction evidence="6">
        <text>acetate + ATP + CoA = acetyl-CoA + AMP + diphosphate</text>
        <dbReference type="Rhea" id="RHEA:23176"/>
        <dbReference type="ChEBI" id="CHEBI:30089"/>
        <dbReference type="ChEBI" id="CHEBI:30616"/>
        <dbReference type="ChEBI" id="CHEBI:33019"/>
        <dbReference type="ChEBI" id="CHEBI:57287"/>
        <dbReference type="ChEBI" id="CHEBI:57288"/>
        <dbReference type="ChEBI" id="CHEBI:456215"/>
        <dbReference type="EC" id="6.2.1.1"/>
    </reaction>
</comment>
<dbReference type="Pfam" id="PF13193">
    <property type="entry name" value="AMP-binding_C"/>
    <property type="match status" value="1"/>
</dbReference>
<evidence type="ECO:0000256" key="3">
    <source>
        <dbReference type="ARBA" id="ARBA00022741"/>
    </source>
</evidence>
<comment type="function">
    <text evidence="6">Catalyzes the conversion of acetate into acetyl-CoA (AcCoA), an essential intermediate at the junction of anabolic and catabolic pathways. AcsA undergoes a two-step reaction. In the first half reaction, AcsA combines acetate with ATP to form acetyl-adenylate (AcAMP) intermediate. In the second half reaction, it can then transfer the acetyl group from AcAMP to the sulfhydryl group of CoA, forming the product AcCoA.</text>
</comment>
<dbReference type="FunFam" id="3.40.50.12780:FF:000001">
    <property type="entry name" value="Acetyl-coenzyme A synthetase"/>
    <property type="match status" value="1"/>
</dbReference>
<reference evidence="10 11" key="1">
    <citation type="submission" date="2017-09" db="EMBL/GenBank/DDBJ databases">
        <authorList>
            <person name="Ehlers B."/>
            <person name="Leendertz F.H."/>
        </authorList>
    </citation>
    <scope>NUCLEOTIDE SEQUENCE [LARGE SCALE GENOMIC DNA]</scope>
    <source>
        <strain evidence="10 11">DSM 46844</strain>
    </source>
</reference>
<dbReference type="OrthoDB" id="9803968at2"/>
<feature type="binding site" evidence="6">
    <location>
        <position position="535"/>
    </location>
    <ligand>
        <name>Mg(2+)</name>
        <dbReference type="ChEBI" id="CHEBI:18420"/>
    </ligand>
</feature>
<accession>A0A285EF06</accession>
<organism evidence="10 11">
    <name type="scientific">Geodermatophilus sabuli</name>
    <dbReference type="NCBI Taxonomy" id="1564158"/>
    <lineage>
        <taxon>Bacteria</taxon>
        <taxon>Bacillati</taxon>
        <taxon>Actinomycetota</taxon>
        <taxon>Actinomycetes</taxon>
        <taxon>Geodermatophilales</taxon>
        <taxon>Geodermatophilaceae</taxon>
        <taxon>Geodermatophilus</taxon>
    </lineage>
</organism>
<evidence type="ECO:0000259" key="7">
    <source>
        <dbReference type="Pfam" id="PF00501"/>
    </source>
</evidence>
<gene>
    <name evidence="6" type="primary">acsA</name>
    <name evidence="10" type="ORF">SAMN06893097_105112</name>
</gene>
<keyword evidence="5 6" id="KW-0007">Acetylation</keyword>
<name>A0A285EF06_9ACTN</name>
<feature type="binding site" evidence="6">
    <location>
        <position position="513"/>
    </location>
    <ligand>
        <name>ATP</name>
        <dbReference type="ChEBI" id="CHEBI:30616"/>
    </ligand>
</feature>
<dbReference type="SUPFAM" id="SSF56801">
    <property type="entry name" value="Acetyl-CoA synthetase-like"/>
    <property type="match status" value="1"/>
</dbReference>
<evidence type="ECO:0000313" key="10">
    <source>
        <dbReference type="EMBL" id="SNX96774.1"/>
    </source>
</evidence>
<keyword evidence="6" id="KW-0460">Magnesium</keyword>
<dbReference type="PANTHER" id="PTHR24095">
    <property type="entry name" value="ACETYL-COENZYME A SYNTHETASE"/>
    <property type="match status" value="1"/>
</dbReference>
<evidence type="ECO:0000256" key="1">
    <source>
        <dbReference type="ARBA" id="ARBA00006432"/>
    </source>
</evidence>
<dbReference type="RefSeq" id="WP_097206779.1">
    <property type="nucleotide sequence ID" value="NZ_JACHXB010000001.1"/>
</dbReference>
<dbReference type="CDD" id="cd05966">
    <property type="entry name" value="ACS"/>
    <property type="match status" value="1"/>
</dbReference>
<evidence type="ECO:0000259" key="9">
    <source>
        <dbReference type="Pfam" id="PF16177"/>
    </source>
</evidence>
<dbReference type="GO" id="GO:0016208">
    <property type="term" value="F:AMP binding"/>
    <property type="evidence" value="ECO:0007669"/>
    <property type="project" value="InterPro"/>
</dbReference>
<dbReference type="GO" id="GO:0003987">
    <property type="term" value="F:acetate-CoA ligase activity"/>
    <property type="evidence" value="ECO:0007669"/>
    <property type="project" value="UniProtKB-UniRule"/>
</dbReference>
<dbReference type="GO" id="GO:0019427">
    <property type="term" value="P:acetyl-CoA biosynthetic process from acetate"/>
    <property type="evidence" value="ECO:0007669"/>
    <property type="project" value="UniProtKB-UniRule"/>
</dbReference>
<dbReference type="GO" id="GO:0005524">
    <property type="term" value="F:ATP binding"/>
    <property type="evidence" value="ECO:0007669"/>
    <property type="project" value="UniProtKB-KW"/>
</dbReference>
<dbReference type="AlphaFoldDB" id="A0A285EF06"/>
<feature type="domain" description="AMP-binding enzyme C-terminal" evidence="8">
    <location>
        <begin position="529"/>
        <end position="608"/>
    </location>
</feature>
<feature type="binding site" evidence="6">
    <location>
        <position position="537"/>
    </location>
    <ligand>
        <name>Mg(2+)</name>
        <dbReference type="ChEBI" id="CHEBI:18420"/>
    </ligand>
</feature>
<dbReference type="GO" id="GO:0005829">
    <property type="term" value="C:cytosol"/>
    <property type="evidence" value="ECO:0007669"/>
    <property type="project" value="TreeGrafter"/>
</dbReference>
<evidence type="ECO:0000256" key="4">
    <source>
        <dbReference type="ARBA" id="ARBA00022840"/>
    </source>
</evidence>
<feature type="binding site" evidence="6">
    <location>
        <begin position="408"/>
        <end position="413"/>
    </location>
    <ligand>
        <name>ATP</name>
        <dbReference type="ChEBI" id="CHEBI:30616"/>
    </ligand>
</feature>
<dbReference type="Pfam" id="PF16177">
    <property type="entry name" value="ACAS_N"/>
    <property type="match status" value="1"/>
</dbReference>
<dbReference type="EMBL" id="OBDO01000005">
    <property type="protein sequence ID" value="SNX96774.1"/>
    <property type="molecule type" value="Genomic_DNA"/>
</dbReference>
<protein>
    <recommendedName>
        <fullName evidence="6">Acetyl-coenzyme A synthetase</fullName>
        <shortName evidence="6">AcCoA synthetase</shortName>
        <shortName evidence="6">Acs</shortName>
        <ecNumber evidence="6">6.2.1.1</ecNumber>
    </recommendedName>
    <alternativeName>
        <fullName evidence="6">Acetate--CoA ligase</fullName>
    </alternativeName>
    <alternativeName>
        <fullName evidence="6">Acyl-activating enzyme</fullName>
    </alternativeName>
</protein>
<dbReference type="InterPro" id="IPR042099">
    <property type="entry name" value="ANL_N_sf"/>
</dbReference>
<keyword evidence="2 6" id="KW-0436">Ligase</keyword>
<evidence type="ECO:0000313" key="11">
    <source>
        <dbReference type="Proteomes" id="UP000219514"/>
    </source>
</evidence>
<proteinExistence type="inferred from homology"/>
<dbReference type="Gene3D" id="3.30.300.30">
    <property type="match status" value="1"/>
</dbReference>
<dbReference type="InterPro" id="IPR032387">
    <property type="entry name" value="ACAS_N"/>
</dbReference>
<keyword evidence="6" id="KW-0479">Metal-binding</keyword>
<dbReference type="PANTHER" id="PTHR24095:SF14">
    <property type="entry name" value="ACETYL-COENZYME A SYNTHETASE 1"/>
    <property type="match status" value="1"/>
</dbReference>
<comment type="PTM">
    <text evidence="6">Acetylated. Deacetylation by the SIR2-homolog deacetylase activates the enzyme.</text>
</comment>
<dbReference type="NCBIfam" id="NF001208">
    <property type="entry name" value="PRK00174.1"/>
    <property type="match status" value="1"/>
</dbReference>
<comment type="caution">
    <text evidence="6">Lacks conserved residue(s) required for the propagation of feature annotation.</text>
</comment>
<dbReference type="InterPro" id="IPR025110">
    <property type="entry name" value="AMP-bd_C"/>
</dbReference>
<dbReference type="GO" id="GO:0046872">
    <property type="term" value="F:metal ion binding"/>
    <property type="evidence" value="ECO:0007669"/>
    <property type="project" value="UniProtKB-KW"/>
</dbReference>
<dbReference type="HAMAP" id="MF_01123">
    <property type="entry name" value="Ac_CoA_synth"/>
    <property type="match status" value="1"/>
</dbReference>
<feature type="binding site" evidence="6">
    <location>
        <begin position="189"/>
        <end position="192"/>
    </location>
    <ligand>
        <name>CoA</name>
        <dbReference type="ChEBI" id="CHEBI:57287"/>
    </ligand>
</feature>
<sequence>MSESTEVEGRRFPAPEALAAQANVGPEVYEEASRDRLGFWAKQAERLTWAQKWDEVLDWTNPPFAKWFVGGKLNVAYNCVDRHVEAGHGERVAYHWEGEPGDTRTITYAQLKDEVCRAANALTELGVRAGDRVAIYLPMIPEAVVSMLACARIGAVHMVVFGGFSADALASRLTDAGAQVVITADGGYRRGAPSALKPAVDDAVSRVEGVRNVLVVKRTEQDVAWTEGRDLWWHDVVGRQSTEHEPEAFDAEHPLYIMYTSGTTAKPKGILHTSGGYLTQVAFTHWASFDLKADSDVFWTAADVGWVTGHSYIVYGPLANRATSVMYEGTPETPHRGRWFELIQKYGVTILYTAPTVIRTFMKWGEDIPAGFDLSSLRVLGSVGEPINPEAWLWYHQNIGGGRCPIVDTWWQTETGAHMINPLPGVTDLKPGSAQTPFPGISAKVVDDEGNELGDDTTGLLVLTEPWPSMLRTIWGDDDRYVDTYWSRFGKQVYFAGDGAKKDADGDIWLLGRVDDVMNVSGHRISTTEVESSLVAHPAVAEAAVVGASDPTTGQGIVAFVILRGSAEDSGEDLVQTLRQHVARDIGPIAKPRQIMVVQELPKTRSGKIMRRLLRDVAENREMGDVTTLTDSSVMNLIKDKLPASAGSED</sequence>
<dbReference type="NCBIfam" id="TIGR02188">
    <property type="entry name" value="Ac_CoA_lig_AcsA"/>
    <property type="match status" value="1"/>
</dbReference>
<dbReference type="InterPro" id="IPR045851">
    <property type="entry name" value="AMP-bd_C_sf"/>
</dbReference>
<dbReference type="Pfam" id="PF00501">
    <property type="entry name" value="AMP-binding"/>
    <property type="match status" value="1"/>
</dbReference>
<keyword evidence="4 6" id="KW-0067">ATP-binding</keyword>
<feature type="binding site" evidence="6">
    <location>
        <position position="521"/>
    </location>
    <ligand>
        <name>CoA</name>
        <dbReference type="ChEBI" id="CHEBI:57287"/>
    </ligand>
</feature>
<evidence type="ECO:0000256" key="6">
    <source>
        <dbReference type="HAMAP-Rule" id="MF_01123"/>
    </source>
</evidence>
<keyword evidence="3 6" id="KW-0547">Nucleotide-binding</keyword>
<feature type="binding site" evidence="6">
    <location>
        <position position="524"/>
    </location>
    <ligand>
        <name>ATP</name>
        <dbReference type="ChEBI" id="CHEBI:30616"/>
    </ligand>
</feature>
<dbReference type="InterPro" id="IPR011904">
    <property type="entry name" value="Ac_CoA_lig"/>
</dbReference>
<feature type="modified residue" description="N6-acetyllysine" evidence="6">
    <location>
        <position position="608"/>
    </location>
</feature>
<dbReference type="Gene3D" id="3.40.50.12780">
    <property type="entry name" value="N-terminal domain of ligase-like"/>
    <property type="match status" value="1"/>
</dbReference>
<evidence type="ECO:0000256" key="2">
    <source>
        <dbReference type="ARBA" id="ARBA00022598"/>
    </source>
</evidence>
<feature type="domain" description="AMP-dependent synthetase/ligase" evidence="7">
    <location>
        <begin position="86"/>
        <end position="467"/>
    </location>
</feature>